<dbReference type="EMBL" id="JACOOJ010000036">
    <property type="protein sequence ID" value="MBC5634378.1"/>
    <property type="molecule type" value="Genomic_DNA"/>
</dbReference>
<name>A0ABR7DSG1_9BACT</name>
<keyword evidence="1" id="KW-0472">Membrane</keyword>
<reference evidence="3 4" key="1">
    <citation type="submission" date="2020-08" db="EMBL/GenBank/DDBJ databases">
        <title>Genome public.</title>
        <authorList>
            <person name="Liu C."/>
            <person name="Sun Q."/>
        </authorList>
    </citation>
    <scope>NUCLEOTIDE SEQUENCE [LARGE SCALE GENOMIC DNA]</scope>
    <source>
        <strain evidence="3 4">NSJ-79</strain>
    </source>
</reference>
<dbReference type="InterPro" id="IPR050640">
    <property type="entry name" value="Bact_2-comp_sensor_kinase"/>
</dbReference>
<evidence type="ECO:0000313" key="3">
    <source>
        <dbReference type="EMBL" id="MBC5634378.1"/>
    </source>
</evidence>
<keyword evidence="1" id="KW-0812">Transmembrane</keyword>
<feature type="transmembrane region" description="Helical" evidence="1">
    <location>
        <begin position="39"/>
        <end position="59"/>
    </location>
</feature>
<keyword evidence="3" id="KW-0808">Transferase</keyword>
<dbReference type="RefSeq" id="WP_186930993.1">
    <property type="nucleotide sequence ID" value="NZ_JACOOJ010000036.1"/>
</dbReference>
<protein>
    <submittedName>
        <fullName evidence="3">Sensor histidine kinase</fullName>
    </submittedName>
</protein>
<dbReference type="Pfam" id="PF06580">
    <property type="entry name" value="His_kinase"/>
    <property type="match status" value="1"/>
</dbReference>
<feature type="transmembrane region" description="Helical" evidence="1">
    <location>
        <begin position="108"/>
        <end position="130"/>
    </location>
</feature>
<feature type="transmembrane region" description="Helical" evidence="1">
    <location>
        <begin position="80"/>
        <end position="102"/>
    </location>
</feature>
<feature type="transmembrane region" description="Helical" evidence="1">
    <location>
        <begin position="12"/>
        <end position="33"/>
    </location>
</feature>
<sequence>MKKKQVISQILLLYMAIAAMLFLFISTLTLLTTPNGYDMVAVISNLFVNLPLFVIPGLIDYGTIRFLHARVWKSANISHIILDVVIVSAITGSMSFVSAHVFSSPNPLAQVAAFLMMNCIIVLFIELLLYHNAQMKNEKRIIEIEKEKAVYQLNALKNQVNPHFLFNSLNVLASLTYQNPAFANTFAKKFANVYRYILTTSENQTVELKEELDFVRTYLYLEKMRFAESLKVSIEDNTALRHSRVIPVSIQTLVENALKHNVASEQQPLNVIIHIGEDGVTVSNNIQLRNNVQRTGTGLANLQRQYAISGQEIAITKIDNKFIVFLPYLI</sequence>
<dbReference type="PANTHER" id="PTHR34220">
    <property type="entry name" value="SENSOR HISTIDINE KINASE YPDA"/>
    <property type="match status" value="1"/>
</dbReference>
<organism evidence="3 4">
    <name type="scientific">Parabacteroides hominis</name>
    <dbReference type="NCBI Taxonomy" id="2763057"/>
    <lineage>
        <taxon>Bacteria</taxon>
        <taxon>Pseudomonadati</taxon>
        <taxon>Bacteroidota</taxon>
        <taxon>Bacteroidia</taxon>
        <taxon>Bacteroidales</taxon>
        <taxon>Tannerellaceae</taxon>
        <taxon>Parabacteroides</taxon>
    </lineage>
</organism>
<accession>A0ABR7DSG1</accession>
<proteinExistence type="predicted"/>
<comment type="caution">
    <text evidence="3">The sequence shown here is derived from an EMBL/GenBank/DDBJ whole genome shotgun (WGS) entry which is preliminary data.</text>
</comment>
<evidence type="ECO:0000259" key="2">
    <source>
        <dbReference type="Pfam" id="PF06580"/>
    </source>
</evidence>
<dbReference type="GO" id="GO:0016301">
    <property type="term" value="F:kinase activity"/>
    <property type="evidence" value="ECO:0007669"/>
    <property type="project" value="UniProtKB-KW"/>
</dbReference>
<keyword evidence="3" id="KW-0418">Kinase</keyword>
<dbReference type="Proteomes" id="UP000651475">
    <property type="component" value="Unassembled WGS sequence"/>
</dbReference>
<gene>
    <name evidence="3" type="ORF">H8S65_16660</name>
</gene>
<feature type="domain" description="Signal transduction histidine kinase internal region" evidence="2">
    <location>
        <begin position="152"/>
        <end position="229"/>
    </location>
</feature>
<dbReference type="PANTHER" id="PTHR34220:SF7">
    <property type="entry name" value="SENSOR HISTIDINE KINASE YPDA"/>
    <property type="match status" value="1"/>
</dbReference>
<dbReference type="InterPro" id="IPR010559">
    <property type="entry name" value="Sig_transdc_His_kin_internal"/>
</dbReference>
<evidence type="ECO:0000313" key="4">
    <source>
        <dbReference type="Proteomes" id="UP000651475"/>
    </source>
</evidence>
<evidence type="ECO:0000256" key="1">
    <source>
        <dbReference type="SAM" id="Phobius"/>
    </source>
</evidence>
<keyword evidence="4" id="KW-1185">Reference proteome</keyword>
<keyword evidence="1" id="KW-1133">Transmembrane helix</keyword>